<dbReference type="InterPro" id="IPR018306">
    <property type="entry name" value="Phage_T5_Orf172_DNA-bd"/>
</dbReference>
<proteinExistence type="predicted"/>
<evidence type="ECO:0000313" key="4">
    <source>
        <dbReference type="Proteomes" id="UP000076552"/>
    </source>
</evidence>
<accession>A0A166RIA2</accession>
<reference evidence="3 4" key="1">
    <citation type="submission" date="2015-06" db="EMBL/GenBank/DDBJ databases">
        <title>Survival trade-offs in plant roots during colonization by closely related pathogenic and mutualistic fungi.</title>
        <authorList>
            <person name="Hacquard S."/>
            <person name="Kracher B."/>
            <person name="Hiruma K."/>
            <person name="Weinman A."/>
            <person name="Muench P."/>
            <person name="Garrido Oter R."/>
            <person name="Ver Loren van Themaat E."/>
            <person name="Dallerey J.-F."/>
            <person name="Damm U."/>
            <person name="Henrissat B."/>
            <person name="Lespinet O."/>
            <person name="Thon M."/>
            <person name="Kemen E."/>
            <person name="McHardy A.C."/>
            <person name="Schulze-Lefert P."/>
            <person name="O'Connell R.J."/>
        </authorList>
    </citation>
    <scope>NUCLEOTIDE SEQUENCE [LARGE SCALE GENOMIC DNA]</scope>
    <source>
        <strain evidence="3 4">0861</strain>
    </source>
</reference>
<sequence>MRLRGFCKKCFVALIYGLGHPVCLQRGYFSFSSFPYLTKPSGRLLFELCAMSVSSLSGQSRPINDDYNSKVNLVTLHTAATTPTMAPRHDKSTGGERLEVSVSVKTVTDAVSIMAITATRQADDNDNPGNGAANTMQRIIGVGQVRLPGQRPLQDDAGLPLKINKSFNPKAEEGRGVVYVLEHEAKTGLFKIGYTQNMLNRSSNCKKSKPKLIYETPGGPFVAAWKAKSLARTALSYHNLKITECQLCGWGHDDWFDAPKDLVLETVRAMETFVQLPAYESKNGKEWVLTVAAEEMIKSMGEFSLEGLKSSIKSTEEHPADKTATVPVMQPSQESVTCVSETSLLPSPLTSEEDSEETRFTATPEASNVGKDAKDNSTYGKTKKKIKETTNKFIGDVGGFMGSLLDRSQDNTPERVKTKNLTGRRTGDVTDAGMGAPLRLFPSKRPRVRLNRQPNTLFLGQDVEHRV</sequence>
<dbReference type="EMBL" id="LFIV01000110">
    <property type="protein sequence ID" value="KZL69292.1"/>
    <property type="molecule type" value="Genomic_DNA"/>
</dbReference>
<feature type="domain" description="Bacteriophage T5 Orf172 DNA-binding" evidence="2">
    <location>
        <begin position="184"/>
        <end position="270"/>
    </location>
</feature>
<evidence type="ECO:0000256" key="1">
    <source>
        <dbReference type="SAM" id="MobiDB-lite"/>
    </source>
</evidence>
<name>A0A166RIA2_9PEZI</name>
<dbReference type="AlphaFoldDB" id="A0A166RIA2"/>
<dbReference type="Pfam" id="PF10544">
    <property type="entry name" value="T5orf172"/>
    <property type="match status" value="1"/>
</dbReference>
<organism evidence="3 4">
    <name type="scientific">Colletotrichum tofieldiae</name>
    <dbReference type="NCBI Taxonomy" id="708197"/>
    <lineage>
        <taxon>Eukaryota</taxon>
        <taxon>Fungi</taxon>
        <taxon>Dikarya</taxon>
        <taxon>Ascomycota</taxon>
        <taxon>Pezizomycotina</taxon>
        <taxon>Sordariomycetes</taxon>
        <taxon>Hypocreomycetidae</taxon>
        <taxon>Glomerellales</taxon>
        <taxon>Glomerellaceae</taxon>
        <taxon>Colletotrichum</taxon>
        <taxon>Colletotrichum spaethianum species complex</taxon>
    </lineage>
</organism>
<dbReference type="Proteomes" id="UP000076552">
    <property type="component" value="Unassembled WGS sequence"/>
</dbReference>
<evidence type="ECO:0000313" key="3">
    <source>
        <dbReference type="EMBL" id="KZL69292.1"/>
    </source>
</evidence>
<comment type="caution">
    <text evidence="3">The sequence shown here is derived from an EMBL/GenBank/DDBJ whole genome shotgun (WGS) entry which is preliminary data.</text>
</comment>
<dbReference type="SMART" id="SM00974">
    <property type="entry name" value="T5orf172"/>
    <property type="match status" value="1"/>
</dbReference>
<evidence type="ECO:0000259" key="2">
    <source>
        <dbReference type="SMART" id="SM00974"/>
    </source>
</evidence>
<gene>
    <name evidence="3" type="ORF">CT0861_08767</name>
</gene>
<feature type="region of interest" description="Disordered" evidence="1">
    <location>
        <begin position="342"/>
        <end position="378"/>
    </location>
</feature>
<keyword evidence="4" id="KW-1185">Reference proteome</keyword>
<protein>
    <recommendedName>
        <fullName evidence="2">Bacteriophage T5 Orf172 DNA-binding domain-containing protein</fullName>
    </recommendedName>
</protein>